<protein>
    <submittedName>
        <fullName evidence="6">LysR family transcriptional regulator</fullName>
    </submittedName>
</protein>
<evidence type="ECO:0000313" key="6">
    <source>
        <dbReference type="EMBL" id="RVT50769.1"/>
    </source>
</evidence>
<dbReference type="Proteomes" id="UP000288178">
    <property type="component" value="Unassembled WGS sequence"/>
</dbReference>
<dbReference type="InterPro" id="IPR036388">
    <property type="entry name" value="WH-like_DNA-bd_sf"/>
</dbReference>
<comment type="similarity">
    <text evidence="1">Belongs to the LysR transcriptional regulatory family.</text>
</comment>
<dbReference type="PROSITE" id="PS50931">
    <property type="entry name" value="HTH_LYSR"/>
    <property type="match status" value="1"/>
</dbReference>
<proteinExistence type="inferred from homology"/>
<dbReference type="Pfam" id="PF00126">
    <property type="entry name" value="HTH_1"/>
    <property type="match status" value="1"/>
</dbReference>
<dbReference type="SUPFAM" id="SSF53850">
    <property type="entry name" value="Periplasmic binding protein-like II"/>
    <property type="match status" value="1"/>
</dbReference>
<dbReference type="GO" id="GO:0000976">
    <property type="term" value="F:transcription cis-regulatory region binding"/>
    <property type="evidence" value="ECO:0007669"/>
    <property type="project" value="TreeGrafter"/>
</dbReference>
<dbReference type="PANTHER" id="PTHR30126:SF94">
    <property type="entry name" value="LYSR FAMILY TRANSCRIPTIONAL REGULATOR"/>
    <property type="match status" value="1"/>
</dbReference>
<dbReference type="RefSeq" id="WP_128198795.1">
    <property type="nucleotide sequence ID" value="NZ_SACT01000004.1"/>
</dbReference>
<keyword evidence="3" id="KW-0238">DNA-binding</keyword>
<comment type="caution">
    <text evidence="6">The sequence shown here is derived from an EMBL/GenBank/DDBJ whole genome shotgun (WGS) entry which is preliminary data.</text>
</comment>
<dbReference type="Gene3D" id="1.10.10.10">
    <property type="entry name" value="Winged helix-like DNA-binding domain superfamily/Winged helix DNA-binding domain"/>
    <property type="match status" value="1"/>
</dbReference>
<sequence length="311" mass="33151">MNEKSGQERDDGAQRLRLTLRQLEVFVATARAGSTRGGAQRVARSQSAASAALAELEAVLGAPLFDRIGRRLALNDAGRALLPGALSLLEHAADLQGLLDGGLAPPLRLAASLTIGEYLLPAHIARWRAAHPDSPVQMTVGNTAKVIRAVVDRDVDLGFVEGPQTHPDLLLRRWLEDELVIVAAPTHALAARTATLRQLAAADWILREPDSGTRQAADAWLLPRLGTLRVAFELGSTEAIKRLAATGTGLACMSRHAVAAELGAGTLVALRTTLSRARRPLSVVMRRDRPLGRATADFLRHGLSEPHVSAA</sequence>
<accession>A0A3S2TLZ0</accession>
<evidence type="ECO:0000256" key="4">
    <source>
        <dbReference type="ARBA" id="ARBA00023163"/>
    </source>
</evidence>
<dbReference type="PANTHER" id="PTHR30126">
    <property type="entry name" value="HTH-TYPE TRANSCRIPTIONAL REGULATOR"/>
    <property type="match status" value="1"/>
</dbReference>
<evidence type="ECO:0000256" key="1">
    <source>
        <dbReference type="ARBA" id="ARBA00009437"/>
    </source>
</evidence>
<dbReference type="InterPro" id="IPR005119">
    <property type="entry name" value="LysR_subst-bd"/>
</dbReference>
<keyword evidence="4" id="KW-0804">Transcription</keyword>
<dbReference type="SUPFAM" id="SSF46785">
    <property type="entry name" value="Winged helix' DNA-binding domain"/>
    <property type="match status" value="1"/>
</dbReference>
<dbReference type="InterPro" id="IPR036390">
    <property type="entry name" value="WH_DNA-bd_sf"/>
</dbReference>
<dbReference type="GO" id="GO:0003700">
    <property type="term" value="F:DNA-binding transcription factor activity"/>
    <property type="evidence" value="ECO:0007669"/>
    <property type="project" value="InterPro"/>
</dbReference>
<dbReference type="AlphaFoldDB" id="A0A3S2TLZ0"/>
<dbReference type="NCBIfam" id="NF008095">
    <property type="entry name" value="PRK10837.1"/>
    <property type="match status" value="1"/>
</dbReference>
<keyword evidence="7" id="KW-1185">Reference proteome</keyword>
<dbReference type="Pfam" id="PF03466">
    <property type="entry name" value="LysR_substrate"/>
    <property type="match status" value="1"/>
</dbReference>
<gene>
    <name evidence="6" type="ORF">ENE75_13195</name>
</gene>
<dbReference type="CDD" id="cd08420">
    <property type="entry name" value="PBP2_CysL_like"/>
    <property type="match status" value="1"/>
</dbReference>
<evidence type="ECO:0000313" key="7">
    <source>
        <dbReference type="Proteomes" id="UP000288178"/>
    </source>
</evidence>
<keyword evidence="2" id="KW-0805">Transcription regulation</keyword>
<dbReference type="Gene3D" id="3.40.190.10">
    <property type="entry name" value="Periplasmic binding protein-like II"/>
    <property type="match status" value="2"/>
</dbReference>
<name>A0A3S2TLZ0_9BURK</name>
<evidence type="ECO:0000256" key="3">
    <source>
        <dbReference type="ARBA" id="ARBA00023125"/>
    </source>
</evidence>
<dbReference type="InterPro" id="IPR000847">
    <property type="entry name" value="LysR_HTH_N"/>
</dbReference>
<organism evidence="6 7">
    <name type="scientific">Rubrivivax albus</name>
    <dbReference type="NCBI Taxonomy" id="2499835"/>
    <lineage>
        <taxon>Bacteria</taxon>
        <taxon>Pseudomonadati</taxon>
        <taxon>Pseudomonadota</taxon>
        <taxon>Betaproteobacteria</taxon>
        <taxon>Burkholderiales</taxon>
        <taxon>Sphaerotilaceae</taxon>
        <taxon>Rubrivivax</taxon>
    </lineage>
</organism>
<evidence type="ECO:0000256" key="2">
    <source>
        <dbReference type="ARBA" id="ARBA00023015"/>
    </source>
</evidence>
<dbReference type="OrthoDB" id="9808620at2"/>
<evidence type="ECO:0000259" key="5">
    <source>
        <dbReference type="PROSITE" id="PS50931"/>
    </source>
</evidence>
<dbReference type="EMBL" id="SACT01000004">
    <property type="protein sequence ID" value="RVT50769.1"/>
    <property type="molecule type" value="Genomic_DNA"/>
</dbReference>
<reference evidence="6 7" key="1">
    <citation type="submission" date="2019-01" db="EMBL/GenBank/DDBJ databases">
        <authorList>
            <person name="Chen W.-M."/>
        </authorList>
    </citation>
    <scope>NUCLEOTIDE SEQUENCE [LARGE SCALE GENOMIC DNA]</scope>
    <source>
        <strain evidence="6 7">ICH-3</strain>
    </source>
</reference>
<feature type="domain" description="HTH lysR-type" evidence="5">
    <location>
        <begin position="18"/>
        <end position="75"/>
    </location>
</feature>